<comment type="caution">
    <text evidence="2">The sequence shown here is derived from an EMBL/GenBank/DDBJ whole genome shotgun (WGS) entry which is preliminary data.</text>
</comment>
<keyword evidence="3" id="KW-1185">Reference proteome</keyword>
<gene>
    <name evidence="2" type="ORF">NEOLI_004494</name>
</gene>
<evidence type="ECO:0000259" key="1">
    <source>
        <dbReference type="PROSITE" id="PS51180"/>
    </source>
</evidence>
<dbReference type="InterPro" id="IPR004328">
    <property type="entry name" value="BRO1_dom"/>
</dbReference>
<organism evidence="2 3">
    <name type="scientific">Neolecta irregularis (strain DAH-3)</name>
    <dbReference type="NCBI Taxonomy" id="1198029"/>
    <lineage>
        <taxon>Eukaryota</taxon>
        <taxon>Fungi</taxon>
        <taxon>Dikarya</taxon>
        <taxon>Ascomycota</taxon>
        <taxon>Taphrinomycotina</taxon>
        <taxon>Neolectales</taxon>
        <taxon>Neolectaceae</taxon>
        <taxon>Neolecta</taxon>
    </lineage>
</organism>
<dbReference type="Gene3D" id="1.25.40.280">
    <property type="entry name" value="alix/aip1 like domains"/>
    <property type="match status" value="1"/>
</dbReference>
<protein>
    <submittedName>
        <fullName evidence="2">pH-response regulator protein palA/RIM20</fullName>
    </submittedName>
</protein>
<dbReference type="Proteomes" id="UP000186594">
    <property type="component" value="Unassembled WGS sequence"/>
</dbReference>
<dbReference type="PROSITE" id="PS51180">
    <property type="entry name" value="BRO1"/>
    <property type="match status" value="1"/>
</dbReference>
<proteinExistence type="predicted"/>
<reference evidence="2 3" key="1">
    <citation type="submission" date="2016-04" db="EMBL/GenBank/DDBJ databases">
        <title>Evolutionary innovation and constraint leading to complex multicellularity in the Ascomycota.</title>
        <authorList>
            <person name="Cisse O."/>
            <person name="Nguyen A."/>
            <person name="Hewitt D.A."/>
            <person name="Jedd G."/>
            <person name="Stajich J.E."/>
        </authorList>
    </citation>
    <scope>NUCLEOTIDE SEQUENCE [LARGE SCALE GENOMIC DNA]</scope>
    <source>
        <strain evidence="2 3">DAH-3</strain>
    </source>
</reference>
<feature type="domain" description="BRO1" evidence="1">
    <location>
        <begin position="3"/>
        <end position="94"/>
    </location>
</feature>
<name>A0A1U7LMJ1_NEOID</name>
<evidence type="ECO:0000313" key="3">
    <source>
        <dbReference type="Proteomes" id="UP000186594"/>
    </source>
</evidence>
<evidence type="ECO:0000313" key="2">
    <source>
        <dbReference type="EMBL" id="OLL23762.1"/>
    </source>
</evidence>
<sequence length="94" mass="10770">MSNLLLLPLKQTLPISLSKPLLSYISQHYDASPKTFESDIQVLQDTRDSILNLSAHPFKLQNLLMYHTYLLGMLSKFPQDERPPGNITNQTDRD</sequence>
<dbReference type="EMBL" id="LXFE01001274">
    <property type="protein sequence ID" value="OLL23762.1"/>
    <property type="molecule type" value="Genomic_DNA"/>
</dbReference>
<accession>A0A1U7LMJ1</accession>
<dbReference type="Pfam" id="PF03097">
    <property type="entry name" value="BRO1"/>
    <property type="match status" value="1"/>
</dbReference>
<dbReference type="STRING" id="1198029.A0A1U7LMJ1"/>
<dbReference type="AlphaFoldDB" id="A0A1U7LMJ1"/>
<dbReference type="InterPro" id="IPR038499">
    <property type="entry name" value="BRO1_sf"/>
</dbReference>